<dbReference type="SMART" id="SM00577">
    <property type="entry name" value="CPDc"/>
    <property type="match status" value="1"/>
</dbReference>
<comment type="subcellular location">
    <subcellularLocation>
        <location evidence="1">Mitochondrion inner membrane</location>
        <topology evidence="1">Single-pass membrane protein</topology>
    </subcellularLocation>
</comment>
<dbReference type="InterPro" id="IPR004274">
    <property type="entry name" value="FCP1_dom"/>
</dbReference>
<dbReference type="InterPro" id="IPR050365">
    <property type="entry name" value="TIM50"/>
</dbReference>
<dbReference type="OrthoDB" id="1711508at2759"/>
<dbReference type="InterPro" id="IPR023214">
    <property type="entry name" value="HAD_sf"/>
</dbReference>
<keyword evidence="1" id="KW-0496">Mitochondrion</keyword>
<dbReference type="GO" id="GO:0005744">
    <property type="term" value="C:TIM23 mitochondrial import inner membrane translocase complex"/>
    <property type="evidence" value="ECO:0007669"/>
    <property type="project" value="UniProtKB-UniRule"/>
</dbReference>
<proteinExistence type="inferred from homology"/>
<dbReference type="InterPro" id="IPR036412">
    <property type="entry name" value="HAD-like_sf"/>
</dbReference>
<comment type="similarity">
    <text evidence="1">Belongs to the TIM50 family.</text>
</comment>
<dbReference type="PANTHER" id="PTHR12210">
    <property type="entry name" value="DULLARD PROTEIN PHOSPHATASE"/>
    <property type="match status" value="1"/>
</dbReference>
<name>A0A087FXU7_ARAAL</name>
<accession>A0A087FXU7</accession>
<dbReference type="EMBL" id="KL989070">
    <property type="protein sequence ID" value="KFK22449.1"/>
    <property type="molecule type" value="Genomic_DNA"/>
</dbReference>
<evidence type="ECO:0000313" key="4">
    <source>
        <dbReference type="EMBL" id="KFK22449.1"/>
    </source>
</evidence>
<evidence type="ECO:0000256" key="2">
    <source>
        <dbReference type="SAM" id="MobiDB-lite"/>
    </source>
</evidence>
<dbReference type="Proteomes" id="UP000029120">
    <property type="component" value="Unassembled WGS sequence"/>
</dbReference>
<keyword evidence="1" id="KW-0809">Transit peptide</keyword>
<evidence type="ECO:0000259" key="3">
    <source>
        <dbReference type="PROSITE" id="PS50969"/>
    </source>
</evidence>
<dbReference type="Gramene" id="KFK22449">
    <property type="protein sequence ID" value="KFK22449"/>
    <property type="gene ID" value="AALP_AAs46147U000400"/>
</dbReference>
<comment type="function">
    <text evidence="1">Essential component of the TIM23 complex, a complex that mediates the translocation of transit peptide-containing proteins across the mitochondrial inner membrane.</text>
</comment>
<dbReference type="SUPFAM" id="SSF56784">
    <property type="entry name" value="HAD-like"/>
    <property type="match status" value="1"/>
</dbReference>
<sequence length="436" mass="48821">MASKSTKPRPEISKKKKTEKRSNTGNVKKLEIEANKEESTVSCGREIVSFVKAENPTSLGLDEAAMLAGWDSFPDGPKKRLMEATFNKLYAMKADLCVDWVGLVSQVVNCTLKPSSSVLSHNKTVVDVSKENETGIDVSKETCVASGSDELSGNGPVLSQNKSVIDVSKETCVASASRSQVIQLETRNISAPDRKHIDPKQSVTLAAEGSCVRSNPSVSSKKLLVLDLNGLLANIVSSFPDCKADIIINRRAVFKRPFCDDFLNFCFEKFQVGIWSSRKQHNVKTITEFLLGDMKSKLLFCWDESHCATTPTTTLENVHKNVVFKELNRLWEKHDPKLPWKKGDYNKTNTVLLDDSPYKALLNPLYTAIFPHPYDHRNKTDTSLASFGDLRLHLERLAEAKNVQKFIKKNPFGQQSITEESESWEFYRNAIAQVRN</sequence>
<feature type="region of interest" description="Disordered" evidence="2">
    <location>
        <begin position="1"/>
        <end position="31"/>
    </location>
</feature>
<keyword evidence="1" id="KW-0653">Protein transport</keyword>
<keyword evidence="1" id="KW-0811">Translocation</keyword>
<dbReference type="Pfam" id="PF03031">
    <property type="entry name" value="NIF"/>
    <property type="match status" value="1"/>
</dbReference>
<evidence type="ECO:0000256" key="1">
    <source>
        <dbReference type="RuleBase" id="RU365079"/>
    </source>
</evidence>
<organism evidence="4 5">
    <name type="scientific">Arabis alpina</name>
    <name type="common">Alpine rock-cress</name>
    <dbReference type="NCBI Taxonomy" id="50452"/>
    <lineage>
        <taxon>Eukaryota</taxon>
        <taxon>Viridiplantae</taxon>
        <taxon>Streptophyta</taxon>
        <taxon>Embryophyta</taxon>
        <taxon>Tracheophyta</taxon>
        <taxon>Spermatophyta</taxon>
        <taxon>Magnoliopsida</taxon>
        <taxon>eudicotyledons</taxon>
        <taxon>Gunneridae</taxon>
        <taxon>Pentapetalae</taxon>
        <taxon>rosids</taxon>
        <taxon>malvids</taxon>
        <taxon>Brassicales</taxon>
        <taxon>Brassicaceae</taxon>
        <taxon>Arabideae</taxon>
        <taxon>Arabis</taxon>
    </lineage>
</organism>
<dbReference type="AlphaFoldDB" id="A0A087FXU7"/>
<dbReference type="PROSITE" id="PS50969">
    <property type="entry name" value="FCP1"/>
    <property type="match status" value="1"/>
</dbReference>
<protein>
    <recommendedName>
        <fullName evidence="1">Mitochondrial import inner membrane translocase subunit TIM50</fullName>
    </recommendedName>
</protein>
<gene>
    <name evidence="4" type="ORF">AALP_AAs46147U000400</name>
</gene>
<keyword evidence="5" id="KW-1185">Reference proteome</keyword>
<evidence type="ECO:0000313" key="5">
    <source>
        <dbReference type="Proteomes" id="UP000029120"/>
    </source>
</evidence>
<dbReference type="Gene3D" id="3.40.50.1000">
    <property type="entry name" value="HAD superfamily/HAD-like"/>
    <property type="match status" value="1"/>
</dbReference>
<dbReference type="eggNOG" id="ENOG502QR82">
    <property type="taxonomic scope" value="Eukaryota"/>
</dbReference>
<feature type="domain" description="FCP1 homology" evidence="3">
    <location>
        <begin position="217"/>
        <end position="397"/>
    </location>
</feature>
<keyword evidence="1" id="KW-0813">Transport</keyword>
<reference evidence="5" key="1">
    <citation type="journal article" date="2015" name="Nat. Plants">
        <title>Genome expansion of Arabis alpina linked with retrotransposition and reduced symmetric DNA methylation.</title>
        <authorList>
            <person name="Willing E.M."/>
            <person name="Rawat V."/>
            <person name="Mandakova T."/>
            <person name="Maumus F."/>
            <person name="James G.V."/>
            <person name="Nordstroem K.J."/>
            <person name="Becker C."/>
            <person name="Warthmann N."/>
            <person name="Chica C."/>
            <person name="Szarzynska B."/>
            <person name="Zytnicki M."/>
            <person name="Albani M.C."/>
            <person name="Kiefer C."/>
            <person name="Bergonzi S."/>
            <person name="Castaings L."/>
            <person name="Mateos J.L."/>
            <person name="Berns M.C."/>
            <person name="Bujdoso N."/>
            <person name="Piofczyk T."/>
            <person name="de Lorenzo L."/>
            <person name="Barrero-Sicilia C."/>
            <person name="Mateos I."/>
            <person name="Piednoel M."/>
            <person name="Hagmann J."/>
            <person name="Chen-Min-Tao R."/>
            <person name="Iglesias-Fernandez R."/>
            <person name="Schuster S.C."/>
            <person name="Alonso-Blanco C."/>
            <person name="Roudier F."/>
            <person name="Carbonero P."/>
            <person name="Paz-Ares J."/>
            <person name="Davis S.J."/>
            <person name="Pecinka A."/>
            <person name="Quesneville H."/>
            <person name="Colot V."/>
            <person name="Lysak M.A."/>
            <person name="Weigel D."/>
            <person name="Coupland G."/>
            <person name="Schneeberger K."/>
        </authorList>
    </citation>
    <scope>NUCLEOTIDE SEQUENCE [LARGE SCALE GENOMIC DNA]</scope>
    <source>
        <strain evidence="5">cv. Pajares</strain>
    </source>
</reference>
<comment type="subunit">
    <text evidence="1">Component of the TIM23 complex.</text>
</comment>
<dbReference type="GO" id="GO:0015031">
    <property type="term" value="P:protein transport"/>
    <property type="evidence" value="ECO:0007669"/>
    <property type="project" value="UniProtKB-KW"/>
</dbReference>